<keyword evidence="2" id="KW-1185">Reference proteome</keyword>
<protein>
    <submittedName>
        <fullName evidence="1">Uncharacterized protein</fullName>
    </submittedName>
</protein>
<reference evidence="2" key="2">
    <citation type="journal article" date="2017" name="Nat. Plants">
        <title>The Aegilops tauschii genome reveals multiple impacts of transposons.</title>
        <authorList>
            <person name="Zhao G."/>
            <person name="Zou C."/>
            <person name="Li K."/>
            <person name="Wang K."/>
            <person name="Li T."/>
            <person name="Gao L."/>
            <person name="Zhang X."/>
            <person name="Wang H."/>
            <person name="Yang Z."/>
            <person name="Liu X."/>
            <person name="Jiang W."/>
            <person name="Mao L."/>
            <person name="Kong X."/>
            <person name="Jiao Y."/>
            <person name="Jia J."/>
        </authorList>
    </citation>
    <scope>NUCLEOTIDE SEQUENCE [LARGE SCALE GENOMIC DNA]</scope>
    <source>
        <strain evidence="2">cv. AL8/78</strain>
    </source>
</reference>
<proteinExistence type="predicted"/>
<organism evidence="1 2">
    <name type="scientific">Aegilops tauschii subsp. strangulata</name>
    <name type="common">Goatgrass</name>
    <dbReference type="NCBI Taxonomy" id="200361"/>
    <lineage>
        <taxon>Eukaryota</taxon>
        <taxon>Viridiplantae</taxon>
        <taxon>Streptophyta</taxon>
        <taxon>Embryophyta</taxon>
        <taxon>Tracheophyta</taxon>
        <taxon>Spermatophyta</taxon>
        <taxon>Magnoliopsida</taxon>
        <taxon>Liliopsida</taxon>
        <taxon>Poales</taxon>
        <taxon>Poaceae</taxon>
        <taxon>BOP clade</taxon>
        <taxon>Pooideae</taxon>
        <taxon>Triticodae</taxon>
        <taxon>Triticeae</taxon>
        <taxon>Triticinae</taxon>
        <taxon>Aegilops</taxon>
    </lineage>
</organism>
<evidence type="ECO:0000313" key="2">
    <source>
        <dbReference type="Proteomes" id="UP000015105"/>
    </source>
</evidence>
<dbReference type="Proteomes" id="UP000015105">
    <property type="component" value="Chromosome 5D"/>
</dbReference>
<dbReference type="Gramene" id="AET5Gv21124200.4">
    <property type="protein sequence ID" value="AET5Gv21124200.4"/>
    <property type="gene ID" value="AET5Gv21124200"/>
</dbReference>
<evidence type="ECO:0000313" key="1">
    <source>
        <dbReference type="EnsemblPlants" id="AET5Gv21124200.4"/>
    </source>
</evidence>
<sequence length="42" mass="4710">MFCSHQSRSWFLNAHGSSNLAGQKYAHSLILTLAIQLKDHVV</sequence>
<reference evidence="1" key="3">
    <citation type="journal article" date="2017" name="Nature">
        <title>Genome sequence of the progenitor of the wheat D genome Aegilops tauschii.</title>
        <authorList>
            <person name="Luo M.C."/>
            <person name="Gu Y.Q."/>
            <person name="Puiu D."/>
            <person name="Wang H."/>
            <person name="Twardziok S.O."/>
            <person name="Deal K.R."/>
            <person name="Huo N."/>
            <person name="Zhu T."/>
            <person name="Wang L."/>
            <person name="Wang Y."/>
            <person name="McGuire P.E."/>
            <person name="Liu S."/>
            <person name="Long H."/>
            <person name="Ramasamy R.K."/>
            <person name="Rodriguez J.C."/>
            <person name="Van S.L."/>
            <person name="Yuan L."/>
            <person name="Wang Z."/>
            <person name="Xia Z."/>
            <person name="Xiao L."/>
            <person name="Anderson O.D."/>
            <person name="Ouyang S."/>
            <person name="Liang Y."/>
            <person name="Zimin A.V."/>
            <person name="Pertea G."/>
            <person name="Qi P."/>
            <person name="Bennetzen J.L."/>
            <person name="Dai X."/>
            <person name="Dawson M.W."/>
            <person name="Muller H.G."/>
            <person name="Kugler K."/>
            <person name="Rivarola-Duarte L."/>
            <person name="Spannagl M."/>
            <person name="Mayer K.F.X."/>
            <person name="Lu F.H."/>
            <person name="Bevan M.W."/>
            <person name="Leroy P."/>
            <person name="Li P."/>
            <person name="You F.M."/>
            <person name="Sun Q."/>
            <person name="Liu Z."/>
            <person name="Lyons E."/>
            <person name="Wicker T."/>
            <person name="Salzberg S.L."/>
            <person name="Devos K.M."/>
            <person name="Dvorak J."/>
        </authorList>
    </citation>
    <scope>NUCLEOTIDE SEQUENCE [LARGE SCALE GENOMIC DNA]</scope>
    <source>
        <strain evidence="1">cv. AL8/78</strain>
    </source>
</reference>
<name>A0A453MBA0_AEGTS</name>
<reference evidence="1" key="4">
    <citation type="submission" date="2019-03" db="UniProtKB">
        <authorList>
            <consortium name="EnsemblPlants"/>
        </authorList>
    </citation>
    <scope>IDENTIFICATION</scope>
</reference>
<dbReference type="EnsemblPlants" id="AET5Gv21124200.4">
    <property type="protein sequence ID" value="AET5Gv21124200.4"/>
    <property type="gene ID" value="AET5Gv21124200"/>
</dbReference>
<reference evidence="1" key="5">
    <citation type="journal article" date="2021" name="G3 (Bethesda)">
        <title>Aegilops tauschii genome assembly Aet v5.0 features greater sequence contiguity and improved annotation.</title>
        <authorList>
            <person name="Wang L."/>
            <person name="Zhu T."/>
            <person name="Rodriguez J.C."/>
            <person name="Deal K.R."/>
            <person name="Dubcovsky J."/>
            <person name="McGuire P.E."/>
            <person name="Lux T."/>
            <person name="Spannagl M."/>
            <person name="Mayer K.F.X."/>
            <person name="Baldrich P."/>
            <person name="Meyers B.C."/>
            <person name="Huo N."/>
            <person name="Gu Y.Q."/>
            <person name="Zhou H."/>
            <person name="Devos K.M."/>
            <person name="Bennetzen J.L."/>
            <person name="Unver T."/>
            <person name="Budak H."/>
            <person name="Gulick P.J."/>
            <person name="Galiba G."/>
            <person name="Kalapos B."/>
            <person name="Nelson D.R."/>
            <person name="Li P."/>
            <person name="You F.M."/>
            <person name="Luo M.C."/>
            <person name="Dvorak J."/>
        </authorList>
    </citation>
    <scope>NUCLEOTIDE SEQUENCE [LARGE SCALE GENOMIC DNA]</scope>
    <source>
        <strain evidence="1">cv. AL8/78</strain>
    </source>
</reference>
<dbReference type="AlphaFoldDB" id="A0A453MBA0"/>
<reference evidence="2" key="1">
    <citation type="journal article" date="2014" name="Science">
        <title>Ancient hybridizations among the ancestral genomes of bread wheat.</title>
        <authorList>
            <consortium name="International Wheat Genome Sequencing Consortium,"/>
            <person name="Marcussen T."/>
            <person name="Sandve S.R."/>
            <person name="Heier L."/>
            <person name="Spannagl M."/>
            <person name="Pfeifer M."/>
            <person name="Jakobsen K.S."/>
            <person name="Wulff B.B."/>
            <person name="Steuernagel B."/>
            <person name="Mayer K.F."/>
            <person name="Olsen O.A."/>
        </authorList>
    </citation>
    <scope>NUCLEOTIDE SEQUENCE [LARGE SCALE GENOMIC DNA]</scope>
    <source>
        <strain evidence="2">cv. AL8/78</strain>
    </source>
</reference>
<accession>A0A453MBA0</accession>